<keyword evidence="2" id="KW-1133">Transmembrane helix</keyword>
<evidence type="ECO:0000313" key="4">
    <source>
        <dbReference type="Proteomes" id="UP001408356"/>
    </source>
</evidence>
<evidence type="ECO:0000256" key="1">
    <source>
        <dbReference type="SAM" id="MobiDB-lite"/>
    </source>
</evidence>
<sequence>MAANGLRVVAVASFLPAFPLLLAHGIVSHSAVPATGLVPLAFSASVSLFILLRRKKQSSSEPEEAEPQQEAEAEESSDGATHPVFLFAADVVLATALLIVLVFFWLKSAQFNGQQATLATYATLPLLLNFFIHLYFAVRSFSTGLALHDLTQYLAWQVVPADCPDCGHRLRPSSPPTIPWFESARRIKRPTFSGVKAPQWKVPAWLKRRKSEDAGLFVNDEQDRYRDDPEDGEPSTRVEEPAEVAVTGKKGKKAKDSPLPAGDENDEPRW</sequence>
<name>A0ABR2VJ21_9PEZI</name>
<evidence type="ECO:0000256" key="2">
    <source>
        <dbReference type="SAM" id="Phobius"/>
    </source>
</evidence>
<feature type="transmembrane region" description="Helical" evidence="2">
    <location>
        <begin position="33"/>
        <end position="52"/>
    </location>
</feature>
<proteinExistence type="predicted"/>
<protein>
    <submittedName>
        <fullName evidence="3">Uncharacterized protein</fullName>
    </submittedName>
</protein>
<accession>A0ABR2VJ21</accession>
<feature type="transmembrane region" description="Helical" evidence="2">
    <location>
        <begin position="118"/>
        <end position="138"/>
    </location>
</feature>
<feature type="region of interest" description="Disordered" evidence="1">
    <location>
        <begin position="217"/>
        <end position="270"/>
    </location>
</feature>
<dbReference type="EMBL" id="JARVKF010000001">
    <property type="protein sequence ID" value="KAK9426781.1"/>
    <property type="molecule type" value="Genomic_DNA"/>
</dbReference>
<evidence type="ECO:0000313" key="3">
    <source>
        <dbReference type="EMBL" id="KAK9426781.1"/>
    </source>
</evidence>
<dbReference type="Proteomes" id="UP001408356">
    <property type="component" value="Unassembled WGS sequence"/>
</dbReference>
<organism evidence="3 4">
    <name type="scientific">Seiridium unicorne</name>
    <dbReference type="NCBI Taxonomy" id="138068"/>
    <lineage>
        <taxon>Eukaryota</taxon>
        <taxon>Fungi</taxon>
        <taxon>Dikarya</taxon>
        <taxon>Ascomycota</taxon>
        <taxon>Pezizomycotina</taxon>
        <taxon>Sordariomycetes</taxon>
        <taxon>Xylariomycetidae</taxon>
        <taxon>Amphisphaeriales</taxon>
        <taxon>Sporocadaceae</taxon>
        <taxon>Seiridium</taxon>
    </lineage>
</organism>
<keyword evidence="2" id="KW-0812">Transmembrane</keyword>
<gene>
    <name evidence="3" type="ORF">SUNI508_00308</name>
</gene>
<comment type="caution">
    <text evidence="3">The sequence shown here is derived from an EMBL/GenBank/DDBJ whole genome shotgun (WGS) entry which is preliminary data.</text>
</comment>
<reference evidence="3 4" key="1">
    <citation type="journal article" date="2024" name="J. Plant Pathol.">
        <title>Sequence and assembly of the genome of Seiridium unicorne, isolate CBS 538.82, causal agent of cypress canker disease.</title>
        <authorList>
            <person name="Scali E."/>
            <person name="Rocca G.D."/>
            <person name="Danti R."/>
            <person name="Garbelotto M."/>
            <person name="Barberini S."/>
            <person name="Baroncelli R."/>
            <person name="Emiliani G."/>
        </authorList>
    </citation>
    <scope>NUCLEOTIDE SEQUENCE [LARGE SCALE GENOMIC DNA]</scope>
    <source>
        <strain evidence="3 4">BM-138-508</strain>
    </source>
</reference>
<keyword evidence="4" id="KW-1185">Reference proteome</keyword>
<keyword evidence="2" id="KW-0472">Membrane</keyword>
<feature type="transmembrane region" description="Helical" evidence="2">
    <location>
        <begin position="84"/>
        <end position="106"/>
    </location>
</feature>